<evidence type="ECO:0000313" key="6">
    <source>
        <dbReference type="EMBL" id="OJJ54748.1"/>
    </source>
</evidence>
<dbReference type="EC" id="5.4.99.-" evidence="3"/>
<keyword evidence="1" id="KW-0677">Repeat</keyword>
<dbReference type="Proteomes" id="UP000184356">
    <property type="component" value="Unassembled WGS sequence"/>
</dbReference>
<protein>
    <recommendedName>
        <fullName evidence="3">Terpene cyclase/mutase family member</fullName>
        <ecNumber evidence="3">5.4.99.-</ecNumber>
    </recommendedName>
</protein>
<keyword evidence="2 3" id="KW-0413">Isomerase</keyword>
<dbReference type="NCBIfam" id="TIGR01507">
    <property type="entry name" value="hopene_cyclase"/>
    <property type="match status" value="1"/>
</dbReference>
<dbReference type="NCBIfam" id="TIGR01787">
    <property type="entry name" value="squalene_cyclas"/>
    <property type="match status" value="1"/>
</dbReference>
<dbReference type="SFLD" id="SFLDG01016">
    <property type="entry name" value="Prenyltransferase_Like_2"/>
    <property type="match status" value="1"/>
</dbReference>
<dbReference type="GeneID" id="63756169"/>
<dbReference type="InterPro" id="IPR006400">
    <property type="entry name" value="Hopene-cyclase"/>
</dbReference>
<evidence type="ECO:0000313" key="7">
    <source>
        <dbReference type="Proteomes" id="UP000184356"/>
    </source>
</evidence>
<evidence type="ECO:0000259" key="4">
    <source>
        <dbReference type="Pfam" id="PF13243"/>
    </source>
</evidence>
<dbReference type="Pfam" id="PF13249">
    <property type="entry name" value="SQHop_cyclase_N"/>
    <property type="match status" value="1"/>
</dbReference>
<dbReference type="SUPFAM" id="SSF48239">
    <property type="entry name" value="Terpenoid cyclases/Protein prenyltransferases"/>
    <property type="match status" value="2"/>
</dbReference>
<evidence type="ECO:0000256" key="3">
    <source>
        <dbReference type="RuleBase" id="RU362003"/>
    </source>
</evidence>
<dbReference type="EMBL" id="KV878594">
    <property type="protein sequence ID" value="OJJ54748.1"/>
    <property type="molecule type" value="Genomic_DNA"/>
</dbReference>
<comment type="similarity">
    <text evidence="3">Belongs to the terpene cyclase/mutase family.</text>
</comment>
<dbReference type="Gene3D" id="1.50.10.20">
    <property type="match status" value="2"/>
</dbReference>
<name>A0A1L9T5R4_9EURO</name>
<dbReference type="PANTHER" id="PTHR11764:SF82">
    <property type="entry name" value="TERPENE CYCLASE_MUTASE FAMILY MEMBER"/>
    <property type="match status" value="1"/>
</dbReference>
<dbReference type="Pfam" id="PF13243">
    <property type="entry name" value="SQHop_cyclase_C"/>
    <property type="match status" value="1"/>
</dbReference>
<dbReference type="PANTHER" id="PTHR11764">
    <property type="entry name" value="TERPENE CYCLASE/MUTASE FAMILY MEMBER"/>
    <property type="match status" value="1"/>
</dbReference>
<dbReference type="CDD" id="cd02892">
    <property type="entry name" value="SQCY_1"/>
    <property type="match status" value="1"/>
</dbReference>
<dbReference type="GO" id="GO:0016104">
    <property type="term" value="P:triterpenoid biosynthetic process"/>
    <property type="evidence" value="ECO:0007669"/>
    <property type="project" value="InterPro"/>
</dbReference>
<feature type="domain" description="Squalene cyclase C-terminal" evidence="4">
    <location>
        <begin position="335"/>
        <end position="670"/>
    </location>
</feature>
<dbReference type="AlphaFoldDB" id="A0A1L9T5R4"/>
<evidence type="ECO:0000256" key="1">
    <source>
        <dbReference type="ARBA" id="ARBA00022737"/>
    </source>
</evidence>
<keyword evidence="7" id="KW-1185">Reference proteome</keyword>
<accession>A0A1L9T5R4</accession>
<dbReference type="InterPro" id="IPR032696">
    <property type="entry name" value="SQ_cyclase_C"/>
</dbReference>
<feature type="domain" description="Squalene cyclase N-terminal" evidence="5">
    <location>
        <begin position="34"/>
        <end position="326"/>
    </location>
</feature>
<dbReference type="RefSeq" id="XP_040698554.1">
    <property type="nucleotide sequence ID" value="XM_040840096.1"/>
</dbReference>
<proteinExistence type="inferred from homology"/>
<evidence type="ECO:0000259" key="5">
    <source>
        <dbReference type="Pfam" id="PF13249"/>
    </source>
</evidence>
<dbReference type="InterPro" id="IPR018333">
    <property type="entry name" value="Squalene_cyclase"/>
</dbReference>
<dbReference type="VEuPathDB" id="FungiDB:ASPSYDRAFT_1161578"/>
<reference evidence="7" key="1">
    <citation type="journal article" date="2017" name="Genome Biol.">
        <title>Comparative genomics reveals high biological diversity and specific adaptations in the industrially and medically important fungal genus Aspergillus.</title>
        <authorList>
            <person name="de Vries R.P."/>
            <person name="Riley R."/>
            <person name="Wiebenga A."/>
            <person name="Aguilar-Osorio G."/>
            <person name="Amillis S."/>
            <person name="Uchima C.A."/>
            <person name="Anderluh G."/>
            <person name="Asadollahi M."/>
            <person name="Askin M."/>
            <person name="Barry K."/>
            <person name="Battaglia E."/>
            <person name="Bayram O."/>
            <person name="Benocci T."/>
            <person name="Braus-Stromeyer S.A."/>
            <person name="Caldana C."/>
            <person name="Canovas D."/>
            <person name="Cerqueira G.C."/>
            <person name="Chen F."/>
            <person name="Chen W."/>
            <person name="Choi C."/>
            <person name="Clum A."/>
            <person name="Dos Santos R.A."/>
            <person name="Damasio A.R."/>
            <person name="Diallinas G."/>
            <person name="Emri T."/>
            <person name="Fekete E."/>
            <person name="Flipphi M."/>
            <person name="Freyberg S."/>
            <person name="Gallo A."/>
            <person name="Gournas C."/>
            <person name="Habgood R."/>
            <person name="Hainaut M."/>
            <person name="Harispe M.L."/>
            <person name="Henrissat B."/>
            <person name="Hilden K.S."/>
            <person name="Hope R."/>
            <person name="Hossain A."/>
            <person name="Karabika E."/>
            <person name="Karaffa L."/>
            <person name="Karanyi Z."/>
            <person name="Krasevec N."/>
            <person name="Kuo A."/>
            <person name="Kusch H."/>
            <person name="LaButti K."/>
            <person name="Lagendijk E.L."/>
            <person name="Lapidus A."/>
            <person name="Levasseur A."/>
            <person name="Lindquist E."/>
            <person name="Lipzen A."/>
            <person name="Logrieco A.F."/>
            <person name="MacCabe A."/>
            <person name="Maekelae M.R."/>
            <person name="Malavazi I."/>
            <person name="Melin P."/>
            <person name="Meyer V."/>
            <person name="Mielnichuk N."/>
            <person name="Miskei M."/>
            <person name="Molnar A.P."/>
            <person name="Mule G."/>
            <person name="Ngan C.Y."/>
            <person name="Orejas M."/>
            <person name="Orosz E."/>
            <person name="Ouedraogo J.P."/>
            <person name="Overkamp K.M."/>
            <person name="Park H.-S."/>
            <person name="Perrone G."/>
            <person name="Piumi F."/>
            <person name="Punt P.J."/>
            <person name="Ram A.F."/>
            <person name="Ramon A."/>
            <person name="Rauscher S."/>
            <person name="Record E."/>
            <person name="Riano-Pachon D.M."/>
            <person name="Robert V."/>
            <person name="Roehrig J."/>
            <person name="Ruller R."/>
            <person name="Salamov A."/>
            <person name="Salih N.S."/>
            <person name="Samson R.A."/>
            <person name="Sandor E."/>
            <person name="Sanguinetti M."/>
            <person name="Schuetze T."/>
            <person name="Sepcic K."/>
            <person name="Shelest E."/>
            <person name="Sherlock G."/>
            <person name="Sophianopoulou V."/>
            <person name="Squina F.M."/>
            <person name="Sun H."/>
            <person name="Susca A."/>
            <person name="Todd R.B."/>
            <person name="Tsang A."/>
            <person name="Unkles S.E."/>
            <person name="van de Wiele N."/>
            <person name="van Rossen-Uffink D."/>
            <person name="Oliveira J.V."/>
            <person name="Vesth T.C."/>
            <person name="Visser J."/>
            <person name="Yu J.-H."/>
            <person name="Zhou M."/>
            <person name="Andersen M.R."/>
            <person name="Archer D.B."/>
            <person name="Baker S.E."/>
            <person name="Benoit I."/>
            <person name="Brakhage A.A."/>
            <person name="Braus G.H."/>
            <person name="Fischer R."/>
            <person name="Frisvad J.C."/>
            <person name="Goldman G.H."/>
            <person name="Houbraken J."/>
            <person name="Oakley B."/>
            <person name="Pocsi I."/>
            <person name="Scazzocchio C."/>
            <person name="Seiboth B."/>
            <person name="vanKuyk P.A."/>
            <person name="Wortman J."/>
            <person name="Dyer P.S."/>
            <person name="Grigoriev I.V."/>
        </authorList>
    </citation>
    <scope>NUCLEOTIDE SEQUENCE [LARGE SCALE GENOMIC DNA]</scope>
    <source>
        <strain evidence="7">CBS 593.65</strain>
    </source>
</reference>
<dbReference type="InterPro" id="IPR008930">
    <property type="entry name" value="Terpenoid_cyclase/PrenylTrfase"/>
</dbReference>
<evidence type="ECO:0000256" key="2">
    <source>
        <dbReference type="ARBA" id="ARBA00023235"/>
    </source>
</evidence>
<organism evidence="6 7">
    <name type="scientific">Aspergillus sydowii CBS 593.65</name>
    <dbReference type="NCBI Taxonomy" id="1036612"/>
    <lineage>
        <taxon>Eukaryota</taxon>
        <taxon>Fungi</taxon>
        <taxon>Dikarya</taxon>
        <taxon>Ascomycota</taxon>
        <taxon>Pezizomycotina</taxon>
        <taxon>Eurotiomycetes</taxon>
        <taxon>Eurotiomycetidae</taxon>
        <taxon>Eurotiales</taxon>
        <taxon>Aspergillaceae</taxon>
        <taxon>Aspergillus</taxon>
        <taxon>Aspergillus subgen. Nidulantes</taxon>
    </lineage>
</organism>
<sequence length="682" mass="76313">MLPPAQPEQENDGRGISANSLTANLIPNVKRSLHKAATHSYETIRADGHWCAETESNPSCTAEYVLFMHILGLENALDREALISWLLSEQQKDGSWSLARDFEGDISMTTEAYVALKLLGLPPDHVAMRKARQFALAVGGAARVRMLTRVYLAMVGLFPWSAVPELPAEFILAPKSFPINIYRLSSWARGMIVPLLIVRHHEPIYALPNGASASNEYIDELWCNPANKAVPYTPPDWSFTRLCFWAVDFLLHFFAFILRTSSLRQYARRKCVDWIMDHQDEEGDWAGIYPSMAQSVMALRLEGFDISSSPVQRGIAAVKRLAWRDKRGLRIQASVSPTWDTALMTVGLCDAGVPRENAMLSKAMEWIKQRQILKTPGDWQVYRPELKPGGFCFQYFNRFCPDLDDTAAVMLAILKQDPSAVSSVSIVRATDFLLGLQSTNGGWGAYEVDNDSLFLNKIPFSDMDCLSDPPTADITGRAIEAFGLVLESCRPENDLPEALRKRINHAIHRAVTFLKDCQESTGAWYGRWGVNYVYGTSNVLCGLERLTATDDERIQEMVPRAVAWLRSVQNADGGWGESLLTYRNSKLAGVGPSTPSQTAWGLMGLLAFLPPTDPAIIRGVRYLVETQTAGSGRGASWPEHLFTGVGFPNWFYMKYNFYPHYFPLMALGRWLRAMGSDRLEGF</sequence>
<dbReference type="InterPro" id="IPR032697">
    <property type="entry name" value="SQ_cyclase_N"/>
</dbReference>
<dbReference type="GO" id="GO:0005811">
    <property type="term" value="C:lipid droplet"/>
    <property type="evidence" value="ECO:0007669"/>
    <property type="project" value="InterPro"/>
</dbReference>
<gene>
    <name evidence="6" type="ORF">ASPSYDRAFT_1161578</name>
</gene>
<dbReference type="STRING" id="1036612.A0A1L9T5R4"/>
<dbReference type="GO" id="GO:0016866">
    <property type="term" value="F:intramolecular transferase activity"/>
    <property type="evidence" value="ECO:0007669"/>
    <property type="project" value="InterPro"/>
</dbReference>
<dbReference type="OrthoDB" id="21502at2759"/>